<feature type="compositionally biased region" description="Basic and acidic residues" evidence="1">
    <location>
        <begin position="336"/>
        <end position="345"/>
    </location>
</feature>
<dbReference type="STRING" id="5098.A0A507QQW1"/>
<reference evidence="2 3" key="1">
    <citation type="submission" date="2019-06" db="EMBL/GenBank/DDBJ databases">
        <title>Wine fermentation using esterase from Monascus purpureus.</title>
        <authorList>
            <person name="Geng C."/>
            <person name="Zhang Y."/>
        </authorList>
    </citation>
    <scope>NUCLEOTIDE SEQUENCE [LARGE SCALE GENOMIC DNA]</scope>
    <source>
        <strain evidence="2">HQ1</strain>
    </source>
</reference>
<organism evidence="2 3">
    <name type="scientific">Monascus purpureus</name>
    <name type="common">Red mold</name>
    <name type="synonym">Monascus anka</name>
    <dbReference type="NCBI Taxonomy" id="5098"/>
    <lineage>
        <taxon>Eukaryota</taxon>
        <taxon>Fungi</taxon>
        <taxon>Dikarya</taxon>
        <taxon>Ascomycota</taxon>
        <taxon>Pezizomycotina</taxon>
        <taxon>Eurotiomycetes</taxon>
        <taxon>Eurotiomycetidae</taxon>
        <taxon>Eurotiales</taxon>
        <taxon>Aspergillaceae</taxon>
        <taxon>Monascus</taxon>
    </lineage>
</organism>
<feature type="region of interest" description="Disordered" evidence="1">
    <location>
        <begin position="1"/>
        <end position="80"/>
    </location>
</feature>
<protein>
    <submittedName>
        <fullName evidence="2">Uncharacterized protein</fullName>
    </submittedName>
</protein>
<gene>
    <name evidence="2" type="ORF">MPDQ_001633</name>
</gene>
<name>A0A507QQW1_MONPU</name>
<comment type="caution">
    <text evidence="2">The sequence shown here is derived from an EMBL/GenBank/DDBJ whole genome shotgun (WGS) entry which is preliminary data.</text>
</comment>
<dbReference type="EMBL" id="VIFY01000145">
    <property type="protein sequence ID" value="TQB69595.1"/>
    <property type="molecule type" value="Genomic_DNA"/>
</dbReference>
<feature type="compositionally biased region" description="Basic and acidic residues" evidence="1">
    <location>
        <begin position="32"/>
        <end position="43"/>
    </location>
</feature>
<evidence type="ECO:0000313" key="3">
    <source>
        <dbReference type="Proteomes" id="UP000319663"/>
    </source>
</evidence>
<feature type="region of interest" description="Disordered" evidence="1">
    <location>
        <begin position="97"/>
        <end position="233"/>
    </location>
</feature>
<evidence type="ECO:0000256" key="1">
    <source>
        <dbReference type="SAM" id="MobiDB-lite"/>
    </source>
</evidence>
<feature type="region of interest" description="Disordered" evidence="1">
    <location>
        <begin position="329"/>
        <end position="366"/>
    </location>
</feature>
<dbReference type="Proteomes" id="UP000319663">
    <property type="component" value="Unassembled WGS sequence"/>
</dbReference>
<sequence length="366" mass="39716">MARRGRLPGTQPERQPKRGLVLEDGGFGQIKGSEKGKESDRGQGVKQPTSTERHGWLGWLRNNGADKAGVGTGTESNMELATKDEEEQLVKKALERIQQAHASGKKNIRLSKREYEALERKRRHGSDSQGPRRSTEMRAAKRSRAAVKDVSGNALKRQNEPALLGRQMTAPHLQFGAQGKSGASVDRPSRADLQPSSSSGGRAQPSSAYLDIPQKPSLPSWPQYPQGYPPEQSVYPGQSFSSPYQAFPYPVADGPHRGYGKMDFTSYLAAQPMYPSYNPADVSYTLWDQNMISSAMVPYDPSQVVSSGEHYPSSSVPYSLFNQNTPGSLAAGLLGHEGKGKKADGGEATASGSASQGSRQRKGRRK</sequence>
<accession>A0A507QQW1</accession>
<keyword evidence="3" id="KW-1185">Reference proteome</keyword>
<evidence type="ECO:0000313" key="2">
    <source>
        <dbReference type="EMBL" id="TQB69595.1"/>
    </source>
</evidence>
<dbReference type="OrthoDB" id="63113at2759"/>
<dbReference type="AlphaFoldDB" id="A0A507QQW1"/>
<feature type="compositionally biased region" description="Low complexity" evidence="1">
    <location>
        <begin position="194"/>
        <end position="208"/>
    </location>
</feature>
<proteinExistence type="predicted"/>